<keyword evidence="3" id="KW-1185">Reference proteome</keyword>
<dbReference type="RefSeq" id="WP_154532181.1">
    <property type="nucleotide sequence ID" value="NZ_VULX01000027.1"/>
</dbReference>
<evidence type="ECO:0000313" key="3">
    <source>
        <dbReference type="Proteomes" id="UP000460287"/>
    </source>
</evidence>
<dbReference type="PANTHER" id="PTHR43852:SF3">
    <property type="entry name" value="NUCLEOTIDYLTRANSFERASE"/>
    <property type="match status" value="1"/>
</dbReference>
<dbReference type="PANTHER" id="PTHR43852">
    <property type="entry name" value="NUCLEOTIDYLTRANSFERASE"/>
    <property type="match status" value="1"/>
</dbReference>
<reference evidence="2 3" key="1">
    <citation type="submission" date="2019-08" db="EMBL/GenBank/DDBJ databases">
        <title>In-depth cultivation of the pig gut microbiome towards novel bacterial diversity and tailored functional studies.</title>
        <authorList>
            <person name="Wylensek D."/>
            <person name="Hitch T.C.A."/>
            <person name="Clavel T."/>
        </authorList>
    </citation>
    <scope>NUCLEOTIDE SEQUENCE [LARGE SCALE GENOMIC DNA]</scope>
    <source>
        <strain evidence="2 3">WCA-383-APC-5B</strain>
    </source>
</reference>
<name>A0A7X2N115_9CLOT</name>
<dbReference type="EMBL" id="VULX01000027">
    <property type="protein sequence ID" value="MSR92285.1"/>
    <property type="molecule type" value="Genomic_DNA"/>
</dbReference>
<dbReference type="CDD" id="cd05403">
    <property type="entry name" value="NT_KNTase_like"/>
    <property type="match status" value="1"/>
</dbReference>
<gene>
    <name evidence="2" type="ORF">FYJ33_13010</name>
</gene>
<feature type="domain" description="Polymerase beta nucleotidyltransferase" evidence="1">
    <location>
        <begin position="24"/>
        <end position="112"/>
    </location>
</feature>
<dbReference type="AlphaFoldDB" id="A0A7X2N115"/>
<dbReference type="SUPFAM" id="SSF81301">
    <property type="entry name" value="Nucleotidyltransferase"/>
    <property type="match status" value="1"/>
</dbReference>
<dbReference type="Pfam" id="PF18765">
    <property type="entry name" value="Polbeta"/>
    <property type="match status" value="1"/>
</dbReference>
<evidence type="ECO:0000259" key="1">
    <source>
        <dbReference type="Pfam" id="PF18765"/>
    </source>
</evidence>
<sequence length="144" mass="16719">MMFSNIHDNLKSKEEILSIINSDKFKNIFLSNNINNVIIFGSIRNTSFNDESDIDIAVISEKPLDINTELKINLSLEEMLERDVDLIDINDNKVNNVIKIDALNSEIVILSDNLLNITREFYDNLCKENEEFWRILDREVLGIE</sequence>
<protein>
    <submittedName>
        <fullName evidence="2">Nucleotidyltransferase domain-containing protein</fullName>
    </submittedName>
</protein>
<organism evidence="2 3">
    <name type="scientific">Inconstantimicrobium porci</name>
    <dbReference type="NCBI Taxonomy" id="2652291"/>
    <lineage>
        <taxon>Bacteria</taxon>
        <taxon>Bacillati</taxon>
        <taxon>Bacillota</taxon>
        <taxon>Clostridia</taxon>
        <taxon>Eubacteriales</taxon>
        <taxon>Clostridiaceae</taxon>
        <taxon>Inconstantimicrobium</taxon>
    </lineage>
</organism>
<dbReference type="Proteomes" id="UP000460287">
    <property type="component" value="Unassembled WGS sequence"/>
</dbReference>
<dbReference type="GO" id="GO:0016740">
    <property type="term" value="F:transferase activity"/>
    <property type="evidence" value="ECO:0007669"/>
    <property type="project" value="UniProtKB-KW"/>
</dbReference>
<dbReference type="Gene3D" id="3.30.460.10">
    <property type="entry name" value="Beta Polymerase, domain 2"/>
    <property type="match status" value="1"/>
</dbReference>
<evidence type="ECO:0000313" key="2">
    <source>
        <dbReference type="EMBL" id="MSR92285.1"/>
    </source>
</evidence>
<dbReference type="InterPro" id="IPR043519">
    <property type="entry name" value="NT_sf"/>
</dbReference>
<proteinExistence type="predicted"/>
<comment type="caution">
    <text evidence="2">The sequence shown here is derived from an EMBL/GenBank/DDBJ whole genome shotgun (WGS) entry which is preliminary data.</text>
</comment>
<accession>A0A7X2N115</accession>
<dbReference type="InterPro" id="IPR052930">
    <property type="entry name" value="TA_antitoxin_MntA"/>
</dbReference>
<keyword evidence="2" id="KW-0808">Transferase</keyword>
<dbReference type="InterPro" id="IPR041633">
    <property type="entry name" value="Polbeta"/>
</dbReference>